<dbReference type="NCBIfam" id="TIGR01622">
    <property type="entry name" value="SF-CC1"/>
    <property type="match status" value="1"/>
</dbReference>
<dbReference type="PROSITE" id="PS50102">
    <property type="entry name" value="RRM"/>
    <property type="match status" value="2"/>
</dbReference>
<evidence type="ECO:0000256" key="1">
    <source>
        <dbReference type="PROSITE-ProRule" id="PRU00176"/>
    </source>
</evidence>
<dbReference type="Pfam" id="PF00076">
    <property type="entry name" value="RRM_1"/>
    <property type="match status" value="2"/>
</dbReference>
<dbReference type="RefSeq" id="XP_002780467.1">
    <property type="nucleotide sequence ID" value="XM_002780421.1"/>
</dbReference>
<dbReference type="CDD" id="cd12285">
    <property type="entry name" value="RRM3_RBM39_like"/>
    <property type="match status" value="1"/>
</dbReference>
<keyword evidence="5" id="KW-1185">Reference proteome</keyword>
<dbReference type="InterPro" id="IPR035979">
    <property type="entry name" value="RBD_domain_sf"/>
</dbReference>
<feature type="domain" description="RRM" evidence="3">
    <location>
        <begin position="206"/>
        <end position="289"/>
    </location>
</feature>
<dbReference type="GO" id="GO:0003723">
    <property type="term" value="F:RNA binding"/>
    <property type="evidence" value="ECO:0007669"/>
    <property type="project" value="UniProtKB-UniRule"/>
</dbReference>
<feature type="compositionally biased region" description="Basic and acidic residues" evidence="2">
    <location>
        <begin position="174"/>
        <end position="200"/>
    </location>
</feature>
<dbReference type="OrthoDB" id="5411533at2759"/>
<dbReference type="InterPro" id="IPR000504">
    <property type="entry name" value="RRM_dom"/>
</dbReference>
<gene>
    <name evidence="4" type="ORF">Pmar_PMAR001059</name>
</gene>
<dbReference type="InterPro" id="IPR012677">
    <property type="entry name" value="Nucleotide-bd_a/b_plait_sf"/>
</dbReference>
<evidence type="ECO:0000313" key="5">
    <source>
        <dbReference type="Proteomes" id="UP000007800"/>
    </source>
</evidence>
<dbReference type="GO" id="GO:0005634">
    <property type="term" value="C:nucleus"/>
    <property type="evidence" value="ECO:0007669"/>
    <property type="project" value="InterPro"/>
</dbReference>
<dbReference type="OMA" id="FSVICTK"/>
<evidence type="ECO:0000259" key="3">
    <source>
        <dbReference type="PROSITE" id="PS50102"/>
    </source>
</evidence>
<sequence>MPTESEDGSTGRRSVGGAEEQGKGEEAPREESQGRHDDGDDHNDHEELPDDAEKWEERRRDDSADRPQGSRAGVDRDDDDDVEREGRGDDRDKRERRHGREDHARRPRRDEDDRESRRHRDIERDRHHHHQSRHHQHRRDSPSRSRSRPRRPSKRDASRSPPAVNGTRARTKRSRDEEEYLRLQKKGREDDSRRGHEHQSRSRASRTVLIAQLGMDVTDRTVYLVMSKQAGKVRDVQIIRDGRSQRSKGIAYVEFEDQNSAVKALGIEPTSLWTKLGHGANIQPSQAERNLYPSQSVSNAYGERVNECRLYVGGSANLVADLSEDDLRALFQPFGPLDFVDRHPRNQGEGGTYAFVQYGDSEHARSALKGLSGMMIGGKELKVGMATSAASAGLSSSSVVVGANTDLDLVEDNEEGPSTHTGLLKDNLSRARLMRAMVREPIAEGSSLLMKSATRLPASNLASAASGAATGTGSRVLILRNLWAAGDQLMNEGGPEKFFKEITDDVKSEAKRFGTITGCWLDEASENGDCWLKFTTGAAAAKCSLGLNRRWFAGRQLVAVIVSEDKWEAGL</sequence>
<keyword evidence="1" id="KW-0694">RNA-binding</keyword>
<dbReference type="InterPro" id="IPR006509">
    <property type="entry name" value="RBM39_SF"/>
</dbReference>
<dbReference type="EMBL" id="GG676168">
    <property type="protein sequence ID" value="EER12262.1"/>
    <property type="molecule type" value="Genomic_DNA"/>
</dbReference>
<evidence type="ECO:0000256" key="2">
    <source>
        <dbReference type="SAM" id="MobiDB-lite"/>
    </source>
</evidence>
<dbReference type="SUPFAM" id="SSF54928">
    <property type="entry name" value="RNA-binding domain, RBD"/>
    <property type="match status" value="3"/>
</dbReference>
<proteinExistence type="predicted"/>
<dbReference type="SMART" id="SM00360">
    <property type="entry name" value="RRM"/>
    <property type="match status" value="2"/>
</dbReference>
<feature type="region of interest" description="Disordered" evidence="2">
    <location>
        <begin position="1"/>
        <end position="206"/>
    </location>
</feature>
<feature type="compositionally biased region" description="Basic residues" evidence="2">
    <location>
        <begin position="126"/>
        <end position="138"/>
    </location>
</feature>
<dbReference type="PANTHER" id="PTHR48036">
    <property type="entry name" value="SPLICING FACTOR (PAD-1), PUTATIVE (AFU_ORTHOLOGUE AFUA_1G15810)-RELATED"/>
    <property type="match status" value="1"/>
</dbReference>
<name>C5KTF7_PERM5</name>
<dbReference type="GO" id="GO:0006397">
    <property type="term" value="P:mRNA processing"/>
    <property type="evidence" value="ECO:0007669"/>
    <property type="project" value="InterPro"/>
</dbReference>
<dbReference type="Gene3D" id="3.30.70.330">
    <property type="match status" value="3"/>
</dbReference>
<feature type="compositionally biased region" description="Basic and acidic residues" evidence="2">
    <location>
        <begin position="20"/>
        <end position="65"/>
    </location>
</feature>
<feature type="domain" description="RRM" evidence="3">
    <location>
        <begin position="308"/>
        <end position="388"/>
    </location>
</feature>
<accession>C5KTF7</accession>
<organism evidence="5">
    <name type="scientific">Perkinsus marinus (strain ATCC 50983 / TXsc)</name>
    <dbReference type="NCBI Taxonomy" id="423536"/>
    <lineage>
        <taxon>Eukaryota</taxon>
        <taxon>Sar</taxon>
        <taxon>Alveolata</taxon>
        <taxon>Perkinsozoa</taxon>
        <taxon>Perkinsea</taxon>
        <taxon>Perkinsida</taxon>
        <taxon>Perkinsidae</taxon>
        <taxon>Perkinsus</taxon>
    </lineage>
</organism>
<reference evidence="4 5" key="1">
    <citation type="submission" date="2008-07" db="EMBL/GenBank/DDBJ databases">
        <authorList>
            <person name="El-Sayed N."/>
            <person name="Caler E."/>
            <person name="Inman J."/>
            <person name="Amedeo P."/>
            <person name="Hass B."/>
            <person name="Wortman J."/>
        </authorList>
    </citation>
    <scope>NUCLEOTIDE SEQUENCE [LARGE SCALE GENOMIC DNA]</scope>
    <source>
        <strain evidence="5">ATCC 50983 / TXsc</strain>
    </source>
</reference>
<dbReference type="AlphaFoldDB" id="C5KTF7"/>
<dbReference type="Proteomes" id="UP000007800">
    <property type="component" value="Unassembled WGS sequence"/>
</dbReference>
<evidence type="ECO:0000313" key="4">
    <source>
        <dbReference type="EMBL" id="EER12262.1"/>
    </source>
</evidence>
<feature type="compositionally biased region" description="Basic and acidic residues" evidence="2">
    <location>
        <begin position="84"/>
        <end position="125"/>
    </location>
</feature>
<dbReference type="GeneID" id="9061428"/>
<dbReference type="InParanoid" id="C5KTF7"/>
<protein>
    <submittedName>
        <fullName evidence="4">RNA-binding region-containing protein, putative</fullName>
    </submittedName>
</protein>